<dbReference type="EMBL" id="KI673303">
    <property type="protein sequence ID" value="ETL38328.1"/>
    <property type="molecule type" value="Genomic_DNA"/>
</dbReference>
<name>W2GPZ1_PHYNI</name>
<dbReference type="Proteomes" id="UP000053864">
    <property type="component" value="Unassembled WGS sequence"/>
</dbReference>
<reference evidence="2" key="2">
    <citation type="submission" date="2013-11" db="EMBL/GenBank/DDBJ databases">
        <title>The Genome Sequence of Phytophthora parasitica CJ05E6.</title>
        <authorList>
            <consortium name="The Broad Institute Genomics Platform"/>
            <person name="Russ C."/>
            <person name="Tyler B."/>
            <person name="Panabieres F."/>
            <person name="Shan W."/>
            <person name="Tripathy S."/>
            <person name="Grunwald N."/>
            <person name="Machado M."/>
            <person name="Johnson C.S."/>
            <person name="Arredondo F."/>
            <person name="Hong C."/>
            <person name="Coffey M."/>
            <person name="Young S.K."/>
            <person name="Zeng Q."/>
            <person name="Gargeya S."/>
            <person name="Fitzgerald M."/>
            <person name="Abouelleil A."/>
            <person name="Alvarado L."/>
            <person name="Chapman S.B."/>
            <person name="Gainer-Dewar J."/>
            <person name="Goldberg J."/>
            <person name="Griggs A."/>
            <person name="Gujja S."/>
            <person name="Hansen M."/>
            <person name="Howarth C."/>
            <person name="Imamovic A."/>
            <person name="Ireland A."/>
            <person name="Larimer J."/>
            <person name="McCowan C."/>
            <person name="Murphy C."/>
            <person name="Pearson M."/>
            <person name="Poon T.W."/>
            <person name="Priest M."/>
            <person name="Roberts A."/>
            <person name="Saif S."/>
            <person name="Shea T."/>
            <person name="Sykes S."/>
            <person name="Wortman J."/>
            <person name="Nusbaum C."/>
            <person name="Birren B."/>
        </authorList>
    </citation>
    <scope>NUCLEOTIDE SEQUENCE [LARGE SCALE GENOMIC DNA]</scope>
    <source>
        <strain evidence="2">CJ05E6</strain>
    </source>
</reference>
<accession>W2GPZ1</accession>
<sequence length="42" mass="4923">MTSLALEGILQAKQFDELNNLNNQERLFYCHDFDTHPASRQN</sequence>
<organism evidence="1">
    <name type="scientific">Phytophthora nicotianae</name>
    <name type="common">Potato buckeye rot agent</name>
    <name type="synonym">Phytophthora parasitica</name>
    <dbReference type="NCBI Taxonomy" id="4792"/>
    <lineage>
        <taxon>Eukaryota</taxon>
        <taxon>Sar</taxon>
        <taxon>Stramenopiles</taxon>
        <taxon>Oomycota</taxon>
        <taxon>Peronosporomycetes</taxon>
        <taxon>Peronosporales</taxon>
        <taxon>Peronosporaceae</taxon>
        <taxon>Phytophthora</taxon>
    </lineage>
</organism>
<proteinExistence type="predicted"/>
<protein>
    <submittedName>
        <fullName evidence="1">Uncharacterized protein</fullName>
    </submittedName>
</protein>
<evidence type="ECO:0000313" key="2">
    <source>
        <dbReference type="EMBL" id="ETL38328.1"/>
    </source>
</evidence>
<dbReference type="Proteomes" id="UP000053236">
    <property type="component" value="Unassembled WGS sequence"/>
</dbReference>
<reference evidence="1" key="1">
    <citation type="submission" date="2013-11" db="EMBL/GenBank/DDBJ databases">
        <title>The Genome Sequence of Phytophthora parasitica CJ02B3.</title>
        <authorList>
            <consortium name="The Broad Institute Genomics Platform"/>
            <person name="Russ C."/>
            <person name="Tyler B."/>
            <person name="Panabieres F."/>
            <person name="Shan W."/>
            <person name="Tripathy S."/>
            <person name="Grunwald N."/>
            <person name="Machado M."/>
            <person name="Johnson C.S."/>
            <person name="Arredondo F."/>
            <person name="Hong C."/>
            <person name="Coffey M."/>
            <person name="Young S.K."/>
            <person name="Zeng Q."/>
            <person name="Gargeya S."/>
            <person name="Fitzgerald M."/>
            <person name="Abouelleil A."/>
            <person name="Alvarado L."/>
            <person name="Chapman S.B."/>
            <person name="Gainer-Dewar J."/>
            <person name="Goldberg J."/>
            <person name="Griggs A."/>
            <person name="Gujja S."/>
            <person name="Hansen M."/>
            <person name="Howarth C."/>
            <person name="Imamovic A."/>
            <person name="Ireland A."/>
            <person name="Larimer J."/>
            <person name="McCowan C."/>
            <person name="Murphy C."/>
            <person name="Pearson M."/>
            <person name="Poon T.W."/>
            <person name="Priest M."/>
            <person name="Roberts A."/>
            <person name="Saif S."/>
            <person name="Shea T."/>
            <person name="Sykes S."/>
            <person name="Wortman J."/>
            <person name="Nusbaum C."/>
            <person name="Birren B."/>
        </authorList>
    </citation>
    <scope>NUCLEOTIDE SEQUENCE [LARGE SCALE GENOMIC DNA]</scope>
    <source>
        <strain evidence="1">CJ02B3</strain>
    </source>
</reference>
<evidence type="ECO:0000313" key="1">
    <source>
        <dbReference type="EMBL" id="ETK84909.1"/>
    </source>
</evidence>
<gene>
    <name evidence="1" type="ORF">L915_10169</name>
    <name evidence="2" type="ORF">L916_10075</name>
</gene>
<dbReference type="EMBL" id="KI686649">
    <property type="protein sequence ID" value="ETK84909.1"/>
    <property type="molecule type" value="Genomic_DNA"/>
</dbReference>
<dbReference type="AlphaFoldDB" id="W2GPZ1"/>